<sequence length="102" mass="11355">MRGVIVHVEYRIGWIAIRDDRGEITIAEVLGGYDVEKGHVISGNLHSLGHEVFLNQSTSERMDVMVEYIGLTDRQAIAAIQRSADSSTEHTTIFQNPFTLLG</sequence>
<dbReference type="EMBL" id="CP180600">
    <property type="protein sequence ID" value="XOW91973.1"/>
    <property type="molecule type" value="Genomic_DNA"/>
</dbReference>
<evidence type="ECO:0000313" key="1">
    <source>
        <dbReference type="EMBL" id="XOW91973.1"/>
    </source>
</evidence>
<proteinExistence type="predicted"/>
<organism evidence="1 2">
    <name type="scientific">Escherichia coli</name>
    <dbReference type="NCBI Taxonomy" id="562"/>
    <lineage>
        <taxon>Bacteria</taxon>
        <taxon>Pseudomonadati</taxon>
        <taxon>Pseudomonadota</taxon>
        <taxon>Gammaproteobacteria</taxon>
        <taxon>Enterobacterales</taxon>
        <taxon>Enterobacteriaceae</taxon>
        <taxon>Escherichia</taxon>
    </lineage>
</organism>
<evidence type="ECO:0000313" key="2">
    <source>
        <dbReference type="Proteomes" id="UP001481170"/>
    </source>
</evidence>
<protein>
    <submittedName>
        <fullName evidence="1">Uncharacterized protein</fullName>
    </submittedName>
</protein>
<dbReference type="Proteomes" id="UP001481170">
    <property type="component" value="Chromosome"/>
</dbReference>
<accession>A0ACD5GC63</accession>
<name>A0ACD5GC63_ECOLX</name>
<gene>
    <name evidence="1" type="ORF">ABTZ31_022725</name>
</gene>
<reference evidence="1" key="1">
    <citation type="submission" date="2025-01" db="EMBL/GenBank/DDBJ databases">
        <authorList>
            <person name="Sun R."/>
            <person name="Lian X."/>
        </authorList>
    </citation>
    <scope>NUCLEOTIDE SEQUENCE</scope>
    <source>
        <strain evidence="1">PS2Canimalfeces12</strain>
    </source>
</reference>